<dbReference type="RefSeq" id="YP_007675820.1">
    <property type="nucleotide sequence ID" value="NC_020862.2"/>
</dbReference>
<dbReference type="KEGG" id="vg:15012419"/>
<accession>M4PYH5</accession>
<gene>
    <name evidence="1" type="ORF">SUFG_00037</name>
</gene>
<evidence type="ECO:0000313" key="1">
    <source>
        <dbReference type="EMBL" id="AGH07404.1"/>
    </source>
</evidence>
<dbReference type="GeneID" id="15012419"/>
<organism evidence="1 2">
    <name type="scientific">Sulfitobacter phage phiCB2047-B</name>
    <dbReference type="NCBI Taxonomy" id="754046"/>
    <lineage>
        <taxon>Viruses</taxon>
        <taxon>Duplodnaviria</taxon>
        <taxon>Heunggongvirae</taxon>
        <taxon>Uroviricota</taxon>
        <taxon>Caudoviricetes</taxon>
        <taxon>Schitoviridae</taxon>
        <taxon>Rhodovirinae</taxon>
        <taxon>Raunefjordenvirus</taxon>
        <taxon>Raunefjordenvirus CB2047B</taxon>
    </lineage>
</organism>
<protein>
    <submittedName>
        <fullName evidence="1">Uncharacterized protein</fullName>
    </submittedName>
</protein>
<evidence type="ECO:0000313" key="2">
    <source>
        <dbReference type="Proteomes" id="UP000207593"/>
    </source>
</evidence>
<sequence>MFRVGDPVRLARGWTPLIVLKVYDNGTIIAKYAKDNPTYPVTEYDYRNPEQAYGVQRRHFNEFVHWDGQQVSKAHKIMAQRYRTNFAPFNVGTFLNKTSTGLYVLEMDGGNVNAFHPCDLTEDIPNTFKVKSTSSNYTCHYVVPKGATISVNDVLMSKSGNLYTVTETNTKMRNPKGVFQGFRVLQEAL</sequence>
<keyword evidence="2" id="KW-1185">Reference proteome</keyword>
<reference evidence="1 2" key="1">
    <citation type="journal article" date="2014" name="Genome Announc.">
        <title>Genome Sequence of the Sulfitobacter sp. Strain 2047-Infecting Lytic Phage {Phi}CB2047-B.</title>
        <authorList>
            <person name="Ankrah N.Y."/>
            <person name="Budinoff C.R."/>
            <person name="Wilson W.H."/>
            <person name="Wilhelm S.W."/>
            <person name="Buchan A."/>
        </authorList>
    </citation>
    <scope>NUCLEOTIDE SEQUENCE [LARGE SCALE GENOMIC DNA]</scope>
    <source>
        <strain evidence="2">phiCB2047-B</strain>
    </source>
</reference>
<proteinExistence type="predicted"/>
<name>M4PYH5_9CAUD</name>
<dbReference type="Proteomes" id="UP000207593">
    <property type="component" value="Segment"/>
</dbReference>
<dbReference type="EMBL" id="HQ317387">
    <property type="protein sequence ID" value="AGH07404.1"/>
    <property type="molecule type" value="Genomic_DNA"/>
</dbReference>